<dbReference type="SMART" id="SM00333">
    <property type="entry name" value="TUDOR"/>
    <property type="match status" value="1"/>
</dbReference>
<dbReference type="PROSITE" id="PS50868">
    <property type="entry name" value="POST_SET"/>
    <property type="match status" value="1"/>
</dbReference>
<evidence type="ECO:0000256" key="9">
    <source>
        <dbReference type="ARBA" id="ARBA00022853"/>
    </source>
</evidence>
<evidence type="ECO:0000259" key="13">
    <source>
        <dbReference type="PROSITE" id="PS50867"/>
    </source>
</evidence>
<dbReference type="InterPro" id="IPR001214">
    <property type="entry name" value="SET_dom"/>
</dbReference>
<evidence type="ECO:0000256" key="8">
    <source>
        <dbReference type="ARBA" id="ARBA00022833"/>
    </source>
</evidence>
<dbReference type="Pfam" id="PF01429">
    <property type="entry name" value="MBD"/>
    <property type="match status" value="1"/>
</dbReference>
<keyword evidence="10" id="KW-0539">Nucleus</keyword>
<sequence length="932" mass="106394">DYIRDYLSTPERPILTLKEGQSLKVEFEGEWHKARCMKVDCSLVEVLYLSDNSKEWIYRGSLRLEPLFRQVHGSQIKSEKQANPNRIARAHTGMRRSHIEYAIIDLTRDASPPGVKRCPAPILCDVDVASRLEQTLNQLEGKLQVEGRDRGDRSRSSEPTIYVFVAPDPYCFSMCFNYIKISMIIFHLLPGIMLGKFELPENLQMTRGDRSLHYKIRFNLLYVVQVVPDDCIERDISNRVVTRQSALYVTHKCNEFCVLPFKTQESKLHGMGYFYPKFNICSHKILPLCKHSINPLMKPLVMGWTREIKHTKQIKYRSAYHVCYRAPCGKTCRNMADVMRYKYILECRINELDIDHFCFNYKVRTQTDPLPNHDHKYYSADYSKGKEDIPISCVNEITNEPPPKMPYTKVRVPGKGVKINTSSNFMVCCDCPDNCRDRSKCPCQQLTVQATTCCRGSKIKSDAGYKNKRLFSFLPTGVYECNPKCKCNMQCRNRLVQKGLQCRLQLFKTHKKGWGVRCLDDIPQGSFVCIYTGKIQTEENANQEGLLNGDEYLAELDHIEVAENEKAEYNDDASSGFNSGSDQNPYSSDDEFYSTKDLKDSDFPASSEAVGPNKEPGECVRVTLKRDNSSTWQIYPDNKPDEQATDKKLVKNAKPMFSGIVCLLLNDINSLLFKGSDSRILLQFLNGLTTLSPPGTRKKLGYSINVSTPPSVLTEEVRRRRAKQMVPRHNVANVSADWKSVIIFENLTHDLVLIELSNSCVKNTARAWCYILNLNDEDTTDTDSDNPDIMNSSIRKVPTARKSTGGSKTMRFALTSVCLLQNEESNSDSDEDKQVVNPTRRMFGNDGVFIIDAKQTGNLGRYLNHSCSPNLMVQNVFIDTHDLRFPWVAFFTNSMVRAGTELTWDYNYEIGSVSGRVIYCYCGSTKCRKRLL</sequence>
<dbReference type="EMBL" id="EAAA01002970">
    <property type="status" value="NOT_ANNOTATED_CDS"/>
    <property type="molecule type" value="Genomic_DNA"/>
</dbReference>
<comment type="subcellular location">
    <subcellularLocation>
        <location evidence="2">Chromosome</location>
    </subcellularLocation>
    <subcellularLocation>
        <location evidence="1">Nucleus</location>
    </subcellularLocation>
</comment>
<dbReference type="GO" id="GO:0032259">
    <property type="term" value="P:methylation"/>
    <property type="evidence" value="ECO:0007669"/>
    <property type="project" value="UniProtKB-KW"/>
</dbReference>
<dbReference type="InParanoid" id="F6SXS1"/>
<dbReference type="Gene3D" id="3.30.890.10">
    <property type="entry name" value="Methyl-cpg-binding Protein 2, Chain A"/>
    <property type="match status" value="1"/>
</dbReference>
<dbReference type="Pfam" id="PF18358">
    <property type="entry name" value="Tudor_4"/>
    <property type="match status" value="1"/>
</dbReference>
<dbReference type="PANTHER" id="PTHR46024:SF1">
    <property type="entry name" value="HISTONE-LYSINE N-METHYLTRANSFERASE EGGLESS"/>
    <property type="match status" value="1"/>
</dbReference>
<evidence type="ECO:0000256" key="11">
    <source>
        <dbReference type="SAM" id="MobiDB-lite"/>
    </source>
</evidence>
<dbReference type="GO" id="GO:0070828">
    <property type="term" value="P:heterochromatin organization"/>
    <property type="evidence" value="ECO:0000318"/>
    <property type="project" value="GO_Central"/>
</dbReference>
<dbReference type="InterPro" id="IPR003616">
    <property type="entry name" value="Post-SET_dom"/>
</dbReference>
<reference evidence="16" key="4">
    <citation type="submission" date="2025-09" db="UniProtKB">
        <authorList>
            <consortium name="Ensembl"/>
        </authorList>
    </citation>
    <scope>IDENTIFICATION</scope>
</reference>
<evidence type="ECO:0000256" key="6">
    <source>
        <dbReference type="ARBA" id="ARBA00022691"/>
    </source>
</evidence>
<dbReference type="SMART" id="SM00391">
    <property type="entry name" value="MBD"/>
    <property type="match status" value="1"/>
</dbReference>
<keyword evidence="3" id="KW-0158">Chromosome</keyword>
<dbReference type="Pfam" id="PF05033">
    <property type="entry name" value="Pre-SET"/>
    <property type="match status" value="1"/>
</dbReference>
<evidence type="ECO:0000259" key="15">
    <source>
        <dbReference type="PROSITE" id="PS50982"/>
    </source>
</evidence>
<evidence type="ECO:0000256" key="7">
    <source>
        <dbReference type="ARBA" id="ARBA00022723"/>
    </source>
</evidence>
<dbReference type="GO" id="GO:0005694">
    <property type="term" value="C:chromosome"/>
    <property type="evidence" value="ECO:0007669"/>
    <property type="project" value="UniProtKB-SubCell"/>
</dbReference>
<feature type="compositionally biased region" description="Polar residues" evidence="11">
    <location>
        <begin position="572"/>
        <end position="587"/>
    </location>
</feature>
<feature type="domain" description="MBD" evidence="15">
    <location>
        <begin position="290"/>
        <end position="364"/>
    </location>
</feature>
<dbReference type="InterPro" id="IPR046341">
    <property type="entry name" value="SET_dom_sf"/>
</dbReference>
<dbReference type="GO" id="GO:0010629">
    <property type="term" value="P:negative regulation of gene expression"/>
    <property type="evidence" value="ECO:0000318"/>
    <property type="project" value="GO_Central"/>
</dbReference>
<keyword evidence="7" id="KW-0479">Metal-binding</keyword>
<keyword evidence="17" id="KW-1185">Reference proteome</keyword>
<evidence type="ECO:0000256" key="3">
    <source>
        <dbReference type="ARBA" id="ARBA00022454"/>
    </source>
</evidence>
<keyword evidence="6" id="KW-0949">S-adenosyl-L-methionine</keyword>
<keyword evidence="5" id="KW-0808">Transferase</keyword>
<reference evidence="16" key="3">
    <citation type="submission" date="2025-08" db="UniProtKB">
        <authorList>
            <consortium name="Ensembl"/>
        </authorList>
    </citation>
    <scope>IDENTIFICATION</scope>
</reference>
<dbReference type="Proteomes" id="UP000008144">
    <property type="component" value="Chromosome 9"/>
</dbReference>
<dbReference type="PANTHER" id="PTHR46024">
    <property type="entry name" value="HISTONE-LYSINE N-METHYLTRANSFERASE EGGLESS"/>
    <property type="match status" value="1"/>
</dbReference>
<name>F6SXS1_CIOIN</name>
<dbReference type="AlphaFoldDB" id="F6SXS1"/>
<dbReference type="GeneTree" id="ENSGT00940000169356"/>
<dbReference type="GO" id="GO:0008270">
    <property type="term" value="F:zinc ion binding"/>
    <property type="evidence" value="ECO:0007669"/>
    <property type="project" value="InterPro"/>
</dbReference>
<keyword evidence="9" id="KW-0156">Chromatin regulator</keyword>
<dbReference type="SMART" id="SM00468">
    <property type="entry name" value="PreSET"/>
    <property type="match status" value="1"/>
</dbReference>
<protein>
    <recommendedName>
        <fullName evidence="18">Histone-lysine N-methyltransferase eggless</fullName>
    </recommendedName>
</protein>
<dbReference type="PROSITE" id="PS50280">
    <property type="entry name" value="SET"/>
    <property type="match status" value="1"/>
</dbReference>
<dbReference type="FunCoup" id="F6SXS1">
    <property type="interactions" value="188"/>
</dbReference>
<dbReference type="Ensembl" id="ENSCINT00000019485.3">
    <property type="protein sequence ID" value="ENSCINP00000019485.3"/>
    <property type="gene ID" value="ENSCING00000009583.3"/>
</dbReference>
<dbReference type="STRING" id="7719.ENSCINP00000019485"/>
<proteinExistence type="predicted"/>
<dbReference type="GO" id="GO:0005634">
    <property type="term" value="C:nucleus"/>
    <property type="evidence" value="ECO:0000318"/>
    <property type="project" value="GO_Central"/>
</dbReference>
<organism evidence="16 17">
    <name type="scientific">Ciona intestinalis</name>
    <name type="common">Transparent sea squirt</name>
    <name type="synonym">Ascidia intestinalis</name>
    <dbReference type="NCBI Taxonomy" id="7719"/>
    <lineage>
        <taxon>Eukaryota</taxon>
        <taxon>Metazoa</taxon>
        <taxon>Chordata</taxon>
        <taxon>Tunicata</taxon>
        <taxon>Ascidiacea</taxon>
        <taxon>Phlebobranchia</taxon>
        <taxon>Cionidae</taxon>
        <taxon>Ciona</taxon>
    </lineage>
</organism>
<dbReference type="InterPro" id="IPR007728">
    <property type="entry name" value="Pre-SET_dom"/>
</dbReference>
<feature type="domain" description="Post-SET" evidence="14">
    <location>
        <begin position="916"/>
        <end position="932"/>
    </location>
</feature>
<dbReference type="InterPro" id="IPR051516">
    <property type="entry name" value="SETDB_methyltransferase"/>
</dbReference>
<evidence type="ECO:0000256" key="4">
    <source>
        <dbReference type="ARBA" id="ARBA00022603"/>
    </source>
</evidence>
<evidence type="ECO:0000256" key="1">
    <source>
        <dbReference type="ARBA" id="ARBA00004123"/>
    </source>
</evidence>
<dbReference type="InterPro" id="IPR016177">
    <property type="entry name" value="DNA-bd_dom_sf"/>
</dbReference>
<evidence type="ECO:0000259" key="12">
    <source>
        <dbReference type="PROSITE" id="PS50280"/>
    </source>
</evidence>
<evidence type="ECO:0000259" key="14">
    <source>
        <dbReference type="PROSITE" id="PS50868"/>
    </source>
</evidence>
<feature type="compositionally biased region" description="Basic and acidic residues" evidence="11">
    <location>
        <begin position="593"/>
        <end position="602"/>
    </location>
</feature>
<dbReference type="InterPro" id="IPR041292">
    <property type="entry name" value="Tudor_4"/>
</dbReference>
<reference evidence="16" key="2">
    <citation type="journal article" date="2008" name="Genome Biol.">
        <title>Improved genome assembly and evidence-based global gene model set for the chordate Ciona intestinalis: new insight into intron and operon populations.</title>
        <authorList>
            <person name="Satou Y."/>
            <person name="Mineta K."/>
            <person name="Ogasawara M."/>
            <person name="Sasakura Y."/>
            <person name="Shoguchi E."/>
            <person name="Ueno K."/>
            <person name="Yamada L."/>
            <person name="Matsumoto J."/>
            <person name="Wasserscheid J."/>
            <person name="Dewar K."/>
            <person name="Wiley G.B."/>
            <person name="Macmil S.L."/>
            <person name="Roe B.A."/>
            <person name="Zeller R.W."/>
            <person name="Hastings K.E."/>
            <person name="Lemaire P."/>
            <person name="Lindquist E."/>
            <person name="Endo T."/>
            <person name="Hotta K."/>
            <person name="Inaba K."/>
        </authorList>
    </citation>
    <scope>NUCLEOTIDE SEQUENCE [LARGE SCALE GENOMIC DNA]</scope>
    <source>
        <strain evidence="16">wild type</strain>
    </source>
</reference>
<dbReference type="InterPro" id="IPR002999">
    <property type="entry name" value="Tudor"/>
</dbReference>
<evidence type="ECO:0000256" key="10">
    <source>
        <dbReference type="ARBA" id="ARBA00023242"/>
    </source>
</evidence>
<accession>F6SXS1</accession>
<dbReference type="Gene3D" id="2.170.270.10">
    <property type="entry name" value="SET domain"/>
    <property type="match status" value="2"/>
</dbReference>
<dbReference type="PROSITE" id="PS50867">
    <property type="entry name" value="PRE_SET"/>
    <property type="match status" value="1"/>
</dbReference>
<keyword evidence="8" id="KW-0862">Zinc</keyword>
<dbReference type="HOGENOM" id="CLU_003279_1_0_1"/>
<dbReference type="GO" id="GO:0046974">
    <property type="term" value="F:histone H3K9 methyltransferase activity"/>
    <property type="evidence" value="ECO:0000318"/>
    <property type="project" value="GO_Central"/>
</dbReference>
<evidence type="ECO:0008006" key="18">
    <source>
        <dbReference type="Google" id="ProtNLM"/>
    </source>
</evidence>
<dbReference type="Pfam" id="PF00856">
    <property type="entry name" value="SET"/>
    <property type="match status" value="1"/>
</dbReference>
<dbReference type="PROSITE" id="PS50982">
    <property type="entry name" value="MBD"/>
    <property type="match status" value="1"/>
</dbReference>
<dbReference type="CDD" id="cd21181">
    <property type="entry name" value="Tudor_SETDB1_rpt2"/>
    <property type="match status" value="1"/>
</dbReference>
<evidence type="ECO:0000256" key="2">
    <source>
        <dbReference type="ARBA" id="ARBA00004286"/>
    </source>
</evidence>
<dbReference type="InterPro" id="IPR001739">
    <property type="entry name" value="Methyl_CpG_DNA-bd"/>
</dbReference>
<keyword evidence="4" id="KW-0489">Methyltransferase</keyword>
<feature type="region of interest" description="Disordered" evidence="11">
    <location>
        <begin position="569"/>
        <end position="619"/>
    </location>
</feature>
<dbReference type="Gene3D" id="2.30.30.140">
    <property type="match status" value="1"/>
</dbReference>
<reference evidence="17" key="1">
    <citation type="journal article" date="2002" name="Science">
        <title>The draft genome of Ciona intestinalis: insights into chordate and vertebrate origins.</title>
        <authorList>
            <person name="Dehal P."/>
            <person name="Satou Y."/>
            <person name="Campbell R.K."/>
            <person name="Chapman J."/>
            <person name="Degnan B."/>
            <person name="De Tomaso A."/>
            <person name="Davidson B."/>
            <person name="Di Gregorio A."/>
            <person name="Gelpke M."/>
            <person name="Goodstein D.M."/>
            <person name="Harafuji N."/>
            <person name="Hastings K.E."/>
            <person name="Ho I."/>
            <person name="Hotta K."/>
            <person name="Huang W."/>
            <person name="Kawashima T."/>
            <person name="Lemaire P."/>
            <person name="Martinez D."/>
            <person name="Meinertzhagen I.A."/>
            <person name="Necula S."/>
            <person name="Nonaka M."/>
            <person name="Putnam N."/>
            <person name="Rash S."/>
            <person name="Saiga H."/>
            <person name="Satake M."/>
            <person name="Terry A."/>
            <person name="Yamada L."/>
            <person name="Wang H.G."/>
            <person name="Awazu S."/>
            <person name="Azumi K."/>
            <person name="Boore J."/>
            <person name="Branno M."/>
            <person name="Chin-Bow S."/>
            <person name="DeSantis R."/>
            <person name="Doyle S."/>
            <person name="Francino P."/>
            <person name="Keys D.N."/>
            <person name="Haga S."/>
            <person name="Hayashi H."/>
            <person name="Hino K."/>
            <person name="Imai K.S."/>
            <person name="Inaba K."/>
            <person name="Kano S."/>
            <person name="Kobayashi K."/>
            <person name="Kobayashi M."/>
            <person name="Lee B.I."/>
            <person name="Makabe K.W."/>
            <person name="Manohar C."/>
            <person name="Matassi G."/>
            <person name="Medina M."/>
            <person name="Mochizuki Y."/>
            <person name="Mount S."/>
            <person name="Morishita T."/>
            <person name="Miura S."/>
            <person name="Nakayama A."/>
            <person name="Nishizaka S."/>
            <person name="Nomoto H."/>
            <person name="Ohta F."/>
            <person name="Oishi K."/>
            <person name="Rigoutsos I."/>
            <person name="Sano M."/>
            <person name="Sasaki A."/>
            <person name="Sasakura Y."/>
            <person name="Shoguchi E."/>
            <person name="Shin-i T."/>
            <person name="Spagnuolo A."/>
            <person name="Stainier D."/>
            <person name="Suzuki M.M."/>
            <person name="Tassy O."/>
            <person name="Takatori N."/>
            <person name="Tokuoka M."/>
            <person name="Yagi K."/>
            <person name="Yoshizaki F."/>
            <person name="Wada S."/>
            <person name="Zhang C."/>
            <person name="Hyatt P.D."/>
            <person name="Larimer F."/>
            <person name="Detter C."/>
            <person name="Doggett N."/>
            <person name="Glavina T."/>
            <person name="Hawkins T."/>
            <person name="Richardson P."/>
            <person name="Lucas S."/>
            <person name="Kohara Y."/>
            <person name="Levine M."/>
            <person name="Satoh N."/>
            <person name="Rokhsar D.S."/>
        </authorList>
    </citation>
    <scope>NUCLEOTIDE SEQUENCE [LARGE SCALE GENOMIC DNA]</scope>
</reference>
<dbReference type="SMART" id="SM00317">
    <property type="entry name" value="SET"/>
    <property type="match status" value="1"/>
</dbReference>
<evidence type="ECO:0000313" key="17">
    <source>
        <dbReference type="Proteomes" id="UP000008144"/>
    </source>
</evidence>
<dbReference type="SUPFAM" id="SSF82199">
    <property type="entry name" value="SET domain"/>
    <property type="match status" value="1"/>
</dbReference>
<feature type="domain" description="Pre-SET" evidence="13">
    <location>
        <begin position="427"/>
        <end position="499"/>
    </location>
</feature>
<dbReference type="GO" id="GO:0003677">
    <property type="term" value="F:DNA binding"/>
    <property type="evidence" value="ECO:0007669"/>
    <property type="project" value="InterPro"/>
</dbReference>
<feature type="domain" description="SET" evidence="12">
    <location>
        <begin position="502"/>
        <end position="907"/>
    </location>
</feature>
<dbReference type="SUPFAM" id="SSF54171">
    <property type="entry name" value="DNA-binding domain"/>
    <property type="match status" value="1"/>
</dbReference>
<dbReference type="OMA" id="IRAVTNC"/>
<evidence type="ECO:0000256" key="5">
    <source>
        <dbReference type="ARBA" id="ARBA00022679"/>
    </source>
</evidence>
<evidence type="ECO:0000313" key="16">
    <source>
        <dbReference type="Ensembl" id="ENSCINP00000019485.3"/>
    </source>
</evidence>